<dbReference type="EMBL" id="JARK01001346">
    <property type="protein sequence ID" value="EYC26751.1"/>
    <property type="molecule type" value="Genomic_DNA"/>
</dbReference>
<dbReference type="InterPro" id="IPR035896">
    <property type="entry name" value="AN1-like_Znf"/>
</dbReference>
<dbReference type="Gene3D" id="4.10.1110.10">
    <property type="entry name" value="AN1-like Zinc finger"/>
    <property type="match status" value="1"/>
</dbReference>
<evidence type="ECO:0000256" key="2">
    <source>
        <dbReference type="ARBA" id="ARBA00022771"/>
    </source>
</evidence>
<feature type="compositionally biased region" description="Basic and acidic residues" evidence="4">
    <location>
        <begin position="110"/>
        <end position="128"/>
    </location>
</feature>
<accession>A0A016VHH4</accession>
<evidence type="ECO:0000256" key="1">
    <source>
        <dbReference type="ARBA" id="ARBA00022723"/>
    </source>
</evidence>
<dbReference type="OrthoDB" id="428577at2759"/>
<dbReference type="GO" id="GO:0008270">
    <property type="term" value="F:zinc ion binding"/>
    <property type="evidence" value="ECO:0007669"/>
    <property type="project" value="UniProtKB-KW"/>
</dbReference>
<dbReference type="AlphaFoldDB" id="A0A016VHH4"/>
<keyword evidence="7" id="KW-1185">Reference proteome</keyword>
<comment type="caution">
    <text evidence="6">The sequence shown here is derived from an EMBL/GenBank/DDBJ whole genome shotgun (WGS) entry which is preliminary data.</text>
</comment>
<evidence type="ECO:0000256" key="3">
    <source>
        <dbReference type="ARBA" id="ARBA00022833"/>
    </source>
</evidence>
<evidence type="ECO:0000313" key="7">
    <source>
        <dbReference type="Proteomes" id="UP000024635"/>
    </source>
</evidence>
<keyword evidence="3" id="KW-0862">Zinc</keyword>
<protein>
    <recommendedName>
        <fullName evidence="5">AN1-type domain-containing protein</fullName>
    </recommendedName>
</protein>
<evidence type="ECO:0000256" key="4">
    <source>
        <dbReference type="SAM" id="MobiDB-lite"/>
    </source>
</evidence>
<proteinExistence type="predicted"/>
<sequence length="128" mass="14866">MATCTNRPCIMGLTQFKFKQLFFDPPESVEELMVTQMPMTLPPSNMEELLQIKEDRIKAARITCHFCHRKLQLTEQQIQCLCQEIFCKKHRAPAAHHCSIDYKQTGRSKISRENPKVSEGGYHKAKQE</sequence>
<gene>
    <name evidence="6" type="primary">Acey_s0010.g947</name>
    <name evidence="6" type="ORF">Y032_0010g947</name>
</gene>
<dbReference type="InterPro" id="IPR000058">
    <property type="entry name" value="Znf_AN1"/>
</dbReference>
<feature type="domain" description="AN1-type" evidence="5">
    <location>
        <begin position="64"/>
        <end position="103"/>
    </location>
</feature>
<keyword evidence="2" id="KW-0863">Zinc-finger</keyword>
<dbReference type="PANTHER" id="PTHR10634">
    <property type="entry name" value="AN1-TYPE ZINC FINGER PROTEIN"/>
    <property type="match status" value="1"/>
</dbReference>
<dbReference type="STRING" id="53326.A0A016VHH4"/>
<evidence type="ECO:0000313" key="6">
    <source>
        <dbReference type="EMBL" id="EYC26751.1"/>
    </source>
</evidence>
<organism evidence="6 7">
    <name type="scientific">Ancylostoma ceylanicum</name>
    <dbReference type="NCBI Taxonomy" id="53326"/>
    <lineage>
        <taxon>Eukaryota</taxon>
        <taxon>Metazoa</taxon>
        <taxon>Ecdysozoa</taxon>
        <taxon>Nematoda</taxon>
        <taxon>Chromadorea</taxon>
        <taxon>Rhabditida</taxon>
        <taxon>Rhabditina</taxon>
        <taxon>Rhabditomorpha</taxon>
        <taxon>Strongyloidea</taxon>
        <taxon>Ancylostomatidae</taxon>
        <taxon>Ancylostomatinae</taxon>
        <taxon>Ancylostoma</taxon>
    </lineage>
</organism>
<feature type="region of interest" description="Disordered" evidence="4">
    <location>
        <begin position="105"/>
        <end position="128"/>
    </location>
</feature>
<dbReference type="SUPFAM" id="SSF118310">
    <property type="entry name" value="AN1-like Zinc finger"/>
    <property type="match status" value="1"/>
</dbReference>
<evidence type="ECO:0000259" key="5">
    <source>
        <dbReference type="SMART" id="SM00154"/>
    </source>
</evidence>
<dbReference type="Proteomes" id="UP000024635">
    <property type="component" value="Unassembled WGS sequence"/>
</dbReference>
<dbReference type="PANTHER" id="PTHR10634:SF67">
    <property type="entry name" value="AN1-TYPE ZINC FINGER PROTEIN 3"/>
    <property type="match status" value="1"/>
</dbReference>
<keyword evidence="1" id="KW-0479">Metal-binding</keyword>
<name>A0A016VHH4_9BILA</name>
<reference evidence="7" key="1">
    <citation type="journal article" date="2015" name="Nat. Genet.">
        <title>The genome and transcriptome of the zoonotic hookworm Ancylostoma ceylanicum identify infection-specific gene families.</title>
        <authorList>
            <person name="Schwarz E.M."/>
            <person name="Hu Y."/>
            <person name="Antoshechkin I."/>
            <person name="Miller M.M."/>
            <person name="Sternberg P.W."/>
            <person name="Aroian R.V."/>
        </authorList>
    </citation>
    <scope>NUCLEOTIDE SEQUENCE</scope>
    <source>
        <strain evidence="7">HY135</strain>
    </source>
</reference>
<dbReference type="SMART" id="SM00154">
    <property type="entry name" value="ZnF_AN1"/>
    <property type="match status" value="1"/>
</dbReference>
<dbReference type="InterPro" id="IPR050652">
    <property type="entry name" value="AN1_A20_ZnFinger"/>
</dbReference>